<reference evidence="2" key="1">
    <citation type="submission" date="2022-02" db="EMBL/GenBank/DDBJ databases">
        <title>Corynebacterium sp. from urogenital microbiome.</title>
        <authorList>
            <person name="Cappelli E.A."/>
            <person name="Ribeiro T.G."/>
            <person name="Peixe L."/>
        </authorList>
    </citation>
    <scope>NUCLEOTIDE SEQUENCE</scope>
    <source>
        <strain evidence="2">C9Ua_112</strain>
    </source>
</reference>
<comment type="caution">
    <text evidence="2">The sequence shown here is derived from an EMBL/GenBank/DDBJ whole genome shotgun (WGS) entry which is preliminary data.</text>
</comment>
<dbReference type="EMBL" id="JAKMUV010000011">
    <property type="protein sequence ID" value="MCZ9305580.1"/>
    <property type="molecule type" value="Genomic_DNA"/>
</dbReference>
<evidence type="ECO:0000313" key="3">
    <source>
        <dbReference type="Proteomes" id="UP001146505"/>
    </source>
</evidence>
<gene>
    <name evidence="2" type="ORF">L8U58_08600</name>
</gene>
<proteinExistence type="predicted"/>
<dbReference type="Proteomes" id="UP001146505">
    <property type="component" value="Unassembled WGS sequence"/>
</dbReference>
<evidence type="ECO:0000313" key="2">
    <source>
        <dbReference type="EMBL" id="MCZ9305580.1"/>
    </source>
</evidence>
<keyword evidence="3" id="KW-1185">Reference proteome</keyword>
<keyword evidence="1" id="KW-0472">Membrane</keyword>
<dbReference type="AlphaFoldDB" id="A0A9X3M7I3"/>
<protein>
    <submittedName>
        <fullName evidence="2">Uncharacterized protein</fullName>
    </submittedName>
</protein>
<evidence type="ECO:0000256" key="1">
    <source>
        <dbReference type="SAM" id="Phobius"/>
    </source>
</evidence>
<feature type="transmembrane region" description="Helical" evidence="1">
    <location>
        <begin position="234"/>
        <end position="257"/>
    </location>
</feature>
<keyword evidence="1" id="KW-1133">Transmembrane helix</keyword>
<accession>A0A9X3M7I3</accession>
<name>A0A9X3M7I3_9CORY</name>
<dbReference type="GeneID" id="301813612"/>
<organism evidence="2 3">
    <name type="scientific">Corynebacterium macclintockiae</name>
    <dbReference type="NCBI Taxonomy" id="2913501"/>
    <lineage>
        <taxon>Bacteria</taxon>
        <taxon>Bacillati</taxon>
        <taxon>Actinomycetota</taxon>
        <taxon>Actinomycetes</taxon>
        <taxon>Mycobacteriales</taxon>
        <taxon>Corynebacteriaceae</taxon>
        <taxon>Corynebacterium</taxon>
    </lineage>
</organism>
<sequence>MGKTISVIGPDGRAVAECAALLRARVERTAGKAGEKLEVIEGAGPQQRPDIVVAVVSSATPEDREVARAVAQAMGVVLLWPFGSDAPSSAWVDTPGWVWCEGVDEVCDWIHELGVDLEEWEVDARRADAERLDRVRIATRLSATRIAQEVLDTAEESERSAGNREDFEDLHSAFMARLRLAVLEQGALFPPLPETQVQPPARPTVVAGARASLVPVAAAGIAAGLGLGTMVGRIFGVIAGIVVGLLVALAVVGARLAMLRHEAWKTRAAKESAVLRQHWAGVVTEVVARLDIPPVAPRIRNLAMEVR</sequence>
<keyword evidence="1" id="KW-0812">Transmembrane</keyword>
<dbReference type="RefSeq" id="WP_034976248.1">
    <property type="nucleotide sequence ID" value="NZ_JAKMUV010000011.1"/>
</dbReference>